<dbReference type="SUPFAM" id="SSF51735">
    <property type="entry name" value="NAD(P)-binding Rossmann-fold domains"/>
    <property type="match status" value="1"/>
</dbReference>
<protein>
    <submittedName>
        <fullName evidence="3">Polysaccharide biosynthesis protein</fullName>
    </submittedName>
</protein>
<dbReference type="Pfam" id="PF02719">
    <property type="entry name" value="Polysacc_synt_2"/>
    <property type="match status" value="1"/>
</dbReference>
<evidence type="ECO:0000259" key="2">
    <source>
        <dbReference type="Pfam" id="PF02719"/>
    </source>
</evidence>
<accession>A0ABY3MCT3</accession>
<gene>
    <name evidence="3" type="ORF">ES677_04810</name>
</gene>
<comment type="caution">
    <text evidence="3">The sequence shown here is derived from an EMBL/GenBank/DDBJ whole genome shotgun (WGS) entry which is preliminary data.</text>
</comment>
<keyword evidence="4" id="KW-1185">Reference proteome</keyword>
<feature type="domain" description="Polysaccharide biosynthesis protein CapD-like" evidence="2">
    <location>
        <begin position="7"/>
        <end position="292"/>
    </location>
</feature>
<dbReference type="InterPro" id="IPR051203">
    <property type="entry name" value="Polysaccharide_Synthase-Rel"/>
</dbReference>
<proteinExistence type="inferred from homology"/>
<reference evidence="3 4" key="1">
    <citation type="submission" date="2019-08" db="EMBL/GenBank/DDBJ databases">
        <title>Genomes of Antarctic Bizionia species.</title>
        <authorList>
            <person name="Bowman J.P."/>
        </authorList>
    </citation>
    <scope>NUCLEOTIDE SEQUENCE [LARGE SCALE GENOMIC DNA]</scope>
    <source>
        <strain evidence="3 4">IC164</strain>
    </source>
</reference>
<dbReference type="Proteomes" id="UP000323621">
    <property type="component" value="Unassembled WGS sequence"/>
</dbReference>
<dbReference type="Gene3D" id="3.40.50.720">
    <property type="entry name" value="NAD(P)-binding Rossmann-like Domain"/>
    <property type="match status" value="1"/>
</dbReference>
<dbReference type="CDD" id="cd05237">
    <property type="entry name" value="UDP_invert_4-6DH_SDR_e"/>
    <property type="match status" value="1"/>
</dbReference>
<evidence type="ECO:0000256" key="1">
    <source>
        <dbReference type="ARBA" id="ARBA00007430"/>
    </source>
</evidence>
<sequence length="343" mass="37878">MFENKCVLITGAAGTIGWALTHFILPFQPKKIILLDTAETPLFNLEHAINSVVPESTTIQCVLGSITNVALINKLLSENTIDFLLHTAAYKHVPTIEKQPIEGIQVNSLGTKLLADAALKNGVKQFVFMSTDKAVNPSSVMGATKLLAEKYIKILSESHPEATRFITVRFGNIIDSNGSVIPLFKAQLKENKPLTITHKKATRYLISVSKVVSLLAECLTFAKTGEILVFEMGKPQSIYDIATTTIQESGYNIQDIQIETIGLRPGEKLHEELVSGNTNLEPTRHRDIFVVNEPNTVPLSEINRAFQNLQKAVETYDALAAVKALKRTLKTYKSKNSEYEALD</sequence>
<dbReference type="InterPro" id="IPR036291">
    <property type="entry name" value="NAD(P)-bd_dom_sf"/>
</dbReference>
<organism evidence="3 4">
    <name type="scientific">Bizionia gelidisalsuginis</name>
    <dbReference type="NCBI Taxonomy" id="291188"/>
    <lineage>
        <taxon>Bacteria</taxon>
        <taxon>Pseudomonadati</taxon>
        <taxon>Bacteroidota</taxon>
        <taxon>Flavobacteriia</taxon>
        <taxon>Flavobacteriales</taxon>
        <taxon>Flavobacteriaceae</taxon>
        <taxon>Bizionia</taxon>
    </lineage>
</organism>
<name>A0ABY3MCT3_9FLAO</name>
<dbReference type="RefSeq" id="WP_148380594.1">
    <property type="nucleotide sequence ID" value="NZ_VSKN01000004.1"/>
</dbReference>
<dbReference type="PANTHER" id="PTHR43318">
    <property type="entry name" value="UDP-N-ACETYLGLUCOSAMINE 4,6-DEHYDRATASE"/>
    <property type="match status" value="1"/>
</dbReference>
<dbReference type="PANTHER" id="PTHR43318:SF1">
    <property type="entry name" value="POLYSACCHARIDE BIOSYNTHESIS PROTEIN EPSC-RELATED"/>
    <property type="match status" value="1"/>
</dbReference>
<evidence type="ECO:0000313" key="3">
    <source>
        <dbReference type="EMBL" id="TYC15666.1"/>
    </source>
</evidence>
<dbReference type="EMBL" id="VSKN01000004">
    <property type="protein sequence ID" value="TYC15666.1"/>
    <property type="molecule type" value="Genomic_DNA"/>
</dbReference>
<evidence type="ECO:0000313" key="4">
    <source>
        <dbReference type="Proteomes" id="UP000323621"/>
    </source>
</evidence>
<dbReference type="InterPro" id="IPR003869">
    <property type="entry name" value="Polysac_CapD-like"/>
</dbReference>
<comment type="similarity">
    <text evidence="1">Belongs to the polysaccharide synthase family.</text>
</comment>